<feature type="region of interest" description="Disordered" evidence="1">
    <location>
        <begin position="590"/>
        <end position="1064"/>
    </location>
</feature>
<feature type="region of interest" description="Disordered" evidence="1">
    <location>
        <begin position="24"/>
        <end position="163"/>
    </location>
</feature>
<feature type="compositionally biased region" description="Low complexity" evidence="1">
    <location>
        <begin position="1036"/>
        <end position="1051"/>
    </location>
</feature>
<feature type="compositionally biased region" description="Polar residues" evidence="1">
    <location>
        <begin position="407"/>
        <end position="416"/>
    </location>
</feature>
<feature type="compositionally biased region" description="Low complexity" evidence="1">
    <location>
        <begin position="908"/>
        <end position="923"/>
    </location>
</feature>
<feature type="region of interest" description="Disordered" evidence="1">
    <location>
        <begin position="193"/>
        <end position="227"/>
    </location>
</feature>
<feature type="compositionally biased region" description="Polar residues" evidence="1">
    <location>
        <begin position="143"/>
        <end position="161"/>
    </location>
</feature>
<feature type="non-terminal residue" evidence="3">
    <location>
        <position position="1"/>
    </location>
</feature>
<feature type="compositionally biased region" description="Basic and acidic residues" evidence="1">
    <location>
        <begin position="520"/>
        <end position="568"/>
    </location>
</feature>
<dbReference type="Proteomes" id="UP001228049">
    <property type="component" value="Unassembled WGS sequence"/>
</dbReference>
<proteinExistence type="predicted"/>
<organism evidence="3 4">
    <name type="scientific">Dissostichus eleginoides</name>
    <name type="common">Patagonian toothfish</name>
    <name type="synonym">Dissostichus amissus</name>
    <dbReference type="NCBI Taxonomy" id="100907"/>
    <lineage>
        <taxon>Eukaryota</taxon>
        <taxon>Metazoa</taxon>
        <taxon>Chordata</taxon>
        <taxon>Craniata</taxon>
        <taxon>Vertebrata</taxon>
        <taxon>Euteleostomi</taxon>
        <taxon>Actinopterygii</taxon>
        <taxon>Neopterygii</taxon>
        <taxon>Teleostei</taxon>
        <taxon>Neoteleostei</taxon>
        <taxon>Acanthomorphata</taxon>
        <taxon>Eupercaria</taxon>
        <taxon>Perciformes</taxon>
        <taxon>Notothenioidei</taxon>
        <taxon>Nototheniidae</taxon>
        <taxon>Dissostichus</taxon>
    </lineage>
</organism>
<feature type="compositionally biased region" description="Pro residues" evidence="1">
    <location>
        <begin position="878"/>
        <end position="891"/>
    </location>
</feature>
<feature type="compositionally biased region" description="Pro residues" evidence="1">
    <location>
        <begin position="981"/>
        <end position="994"/>
    </location>
</feature>
<feature type="compositionally biased region" description="Basic residues" evidence="1">
    <location>
        <begin position="1052"/>
        <end position="1064"/>
    </location>
</feature>
<accession>A0AAD9CPK5</accession>
<feature type="compositionally biased region" description="Basic and acidic residues" evidence="1">
    <location>
        <begin position="417"/>
        <end position="433"/>
    </location>
</feature>
<evidence type="ECO:0000313" key="3">
    <source>
        <dbReference type="EMBL" id="KAK1905162.1"/>
    </source>
</evidence>
<evidence type="ECO:0000259" key="2">
    <source>
        <dbReference type="PROSITE" id="PS00028"/>
    </source>
</evidence>
<protein>
    <submittedName>
        <fullName evidence="3">Zinc finger protein 318</fullName>
    </submittedName>
</protein>
<keyword evidence="4" id="KW-1185">Reference proteome</keyword>
<feature type="compositionally biased region" description="Basic and acidic residues" evidence="1">
    <location>
        <begin position="633"/>
        <end position="654"/>
    </location>
</feature>
<dbReference type="AlphaFoldDB" id="A0AAD9CPK5"/>
<feature type="region of interest" description="Disordered" evidence="1">
    <location>
        <begin position="399"/>
        <end position="433"/>
    </location>
</feature>
<feature type="compositionally biased region" description="Pro residues" evidence="1">
    <location>
        <begin position="956"/>
        <end position="971"/>
    </location>
</feature>
<feature type="compositionally biased region" description="Polar residues" evidence="1">
    <location>
        <begin position="65"/>
        <end position="78"/>
    </location>
</feature>
<reference evidence="3" key="1">
    <citation type="submission" date="2023-04" db="EMBL/GenBank/DDBJ databases">
        <title>Chromosome-level genome of Chaenocephalus aceratus.</title>
        <authorList>
            <person name="Park H."/>
        </authorList>
    </citation>
    <scope>NUCLEOTIDE SEQUENCE</scope>
    <source>
        <strain evidence="3">DE</strain>
        <tissue evidence="3">Muscle</tissue>
    </source>
</reference>
<feature type="compositionally biased region" description="Pro residues" evidence="1">
    <location>
        <begin position="748"/>
        <end position="761"/>
    </location>
</feature>
<feature type="region of interest" description="Disordered" evidence="1">
    <location>
        <begin position="351"/>
        <end position="371"/>
    </location>
</feature>
<feature type="compositionally biased region" description="Low complexity" evidence="1">
    <location>
        <begin position="687"/>
        <end position="703"/>
    </location>
</feature>
<feature type="compositionally biased region" description="Low complexity" evidence="1">
    <location>
        <begin position="738"/>
        <end position="747"/>
    </location>
</feature>
<feature type="compositionally biased region" description="Low complexity" evidence="1">
    <location>
        <begin position="830"/>
        <end position="859"/>
    </location>
</feature>
<dbReference type="EMBL" id="JASDAP010000003">
    <property type="protein sequence ID" value="KAK1905162.1"/>
    <property type="molecule type" value="Genomic_DNA"/>
</dbReference>
<feature type="compositionally biased region" description="Low complexity" evidence="1">
    <location>
        <begin position="801"/>
        <end position="812"/>
    </location>
</feature>
<gene>
    <name evidence="3" type="ORF">KUDE01_012345</name>
</gene>
<dbReference type="PROSITE" id="PS00028">
    <property type="entry name" value="ZINC_FINGER_C2H2_1"/>
    <property type="match status" value="1"/>
</dbReference>
<feature type="region of interest" description="Disordered" evidence="1">
    <location>
        <begin position="484"/>
        <end position="578"/>
    </location>
</feature>
<feature type="compositionally biased region" description="Pro residues" evidence="1">
    <location>
        <begin position="786"/>
        <end position="800"/>
    </location>
</feature>
<feature type="compositionally biased region" description="Low complexity" evidence="1">
    <location>
        <begin position="1011"/>
        <end position="1026"/>
    </location>
</feature>
<sequence length="1064" mass="117682">MNSEYSQPHCSSFSIDRSTVIAVGGSQQIVPPPQPLHIPIPKWNTTPVEHPPDSSDQAEEYIQEQKPQSNPRKISSQEPCKKQKPIARPKRTEQKSCSGQESRSHSRSKKSHVRSKSRVRRSKSRSSSAERRHGKDKKRKRSTSPSFGSSVGISHNLTENSLLKGLKLVMNSKELEERMPTLKDAILTIQGSDGSREVERVHEELRHQQHESNDNSSSLENDSMLLPHDRVGSDFSWLQAQSQQESAVLKAEELEDEESFLYGNEDTGEKQTNKSSTTLFAAYKPQRMDSSGSQQNKPIFSSFGDMLDLKQTLQRTSSSVASASLDSSECEKIKNILKSLDTVDVGKIMGKMQGQKVEKQRSPAPSSSERTAAALALPELGNPNVRQALQSLQSLIKATKEKREQNDGSGTSQTSSDNHKARDNEEGKNDKQARMKKMESLMNELEGLLKQDGLSFLSPVIGFYCQKCEEFIGDLSSAETHAAFHRRGNSGSHKARMDRNAEDSKGPSRHLSSSSAHPQPSDRRDHRGTEYRESAEHRSHRDHQRDPQRDWRDDRDHRSHNHNEDGSHGDAMGNMSLKQEMRKEMLLITVSRGQTPPPKGRAKKEVNKEQNIGSHNKIKVEDTDGKGSQSKSSGEKKGLVKYESSDSSDDDKVLNKLQHIQNSAPPPHPPTHLTSLLHHHHTPPHTSPHCSTTTTPPTHLTSLLHHHTPHTPHLTAPPPHPPTHLTSLLHHHTPPHTSPHCSTTTTPPHTPHLTAPPPHPPTHLTSLLHHHTPPHTSPHCSTTTPPHTPHLTAPPPPHPPTHLTSLLHTTTPPHTPHLTAPPPPHPPHTSPNCSTTPHPPTHLTSCSTTTTPPTHLTSLLHHHTPPHTSPHCSTTTPPHTPHLTAPPPHPPTHLTSLLHHHHTPPHTSPHCSTTTPPTHLTSLLHHHHTPHTPHLTAPPPPHPHTLTSLLHHHTPPHIPHLTAPPPHPPHTSPHCSTTTPPHTPHLTAPPPHPPTHLTSLLHHHHTPPHTSPHCSTTTPPTHLTSLLHHHTPPHTSPHCSTTTPPTHLTSLLHHHHTPPHTSPH</sequence>
<feature type="compositionally biased region" description="Basic and acidic residues" evidence="1">
    <location>
        <begin position="194"/>
        <end position="213"/>
    </location>
</feature>
<dbReference type="InterPro" id="IPR013087">
    <property type="entry name" value="Znf_C2H2_type"/>
</dbReference>
<comment type="caution">
    <text evidence="3">The sequence shown here is derived from an EMBL/GenBank/DDBJ whole genome shotgun (WGS) entry which is preliminary data.</text>
</comment>
<evidence type="ECO:0000313" key="4">
    <source>
        <dbReference type="Proteomes" id="UP001228049"/>
    </source>
</evidence>
<name>A0AAD9CPK5_DISEL</name>
<feature type="compositionally biased region" description="Pro residues" evidence="1">
    <location>
        <begin position="813"/>
        <end position="829"/>
    </location>
</feature>
<feature type="domain" description="C2H2-type" evidence="2">
    <location>
        <begin position="465"/>
        <end position="485"/>
    </location>
</feature>
<feature type="compositionally biased region" description="Basic residues" evidence="1">
    <location>
        <begin position="484"/>
        <end position="494"/>
    </location>
</feature>
<feature type="compositionally biased region" description="Low complexity" evidence="1">
    <location>
        <begin position="214"/>
        <end position="226"/>
    </location>
</feature>
<evidence type="ECO:0000256" key="1">
    <source>
        <dbReference type="SAM" id="MobiDB-lite"/>
    </source>
</evidence>
<feature type="compositionally biased region" description="Basic residues" evidence="1">
    <location>
        <begin position="105"/>
        <end position="124"/>
    </location>
</feature>
<feature type="compositionally biased region" description="Basic and acidic residues" evidence="1">
    <location>
        <begin position="495"/>
        <end position="506"/>
    </location>
</feature>